<dbReference type="OrthoDB" id="9784297at2"/>
<dbReference type="InterPro" id="IPR041685">
    <property type="entry name" value="AAA_GajA/Old/RecF-like"/>
</dbReference>
<dbReference type="KEGG" id="csb:CLSA_c29030"/>
<evidence type="ECO:0000313" key="3">
    <source>
        <dbReference type="Proteomes" id="UP000017118"/>
    </source>
</evidence>
<dbReference type="InterPro" id="IPR051396">
    <property type="entry name" value="Bact_Antivir_Def_Nuclease"/>
</dbReference>
<protein>
    <submittedName>
        <fullName evidence="2">ABC-type multidrug transport system, ATPase component</fullName>
    </submittedName>
</protein>
<dbReference type="Pfam" id="PF13175">
    <property type="entry name" value="AAA_15"/>
    <property type="match status" value="1"/>
</dbReference>
<dbReference type="PATRIC" id="fig|1345695.3.peg.2884"/>
<dbReference type="Gene3D" id="3.40.50.300">
    <property type="entry name" value="P-loop containing nucleotide triphosphate hydrolases"/>
    <property type="match status" value="2"/>
</dbReference>
<dbReference type="InterPro" id="IPR027417">
    <property type="entry name" value="P-loop_NTPase"/>
</dbReference>
<dbReference type="GeneID" id="55475291"/>
<dbReference type="EMBL" id="CP006721">
    <property type="protein sequence ID" value="AGX43870.1"/>
    <property type="molecule type" value="Genomic_DNA"/>
</dbReference>
<feature type="domain" description="Endonuclease GajA/Old nuclease/RecF-like AAA" evidence="1">
    <location>
        <begin position="1"/>
        <end position="404"/>
    </location>
</feature>
<dbReference type="SUPFAM" id="SSF52540">
    <property type="entry name" value="P-loop containing nucleoside triphosphate hydrolases"/>
    <property type="match status" value="1"/>
</dbReference>
<organism evidence="2 3">
    <name type="scientific">Clostridium saccharobutylicum DSM 13864</name>
    <dbReference type="NCBI Taxonomy" id="1345695"/>
    <lineage>
        <taxon>Bacteria</taxon>
        <taxon>Bacillati</taxon>
        <taxon>Bacillota</taxon>
        <taxon>Clostridia</taxon>
        <taxon>Eubacteriales</taxon>
        <taxon>Clostridiaceae</taxon>
        <taxon>Clostridium</taxon>
    </lineage>
</organism>
<evidence type="ECO:0000259" key="1">
    <source>
        <dbReference type="Pfam" id="PF13175"/>
    </source>
</evidence>
<dbReference type="Proteomes" id="UP000017118">
    <property type="component" value="Chromosome"/>
</dbReference>
<gene>
    <name evidence="2" type="ORF">CLSA_c29030</name>
</gene>
<accession>U5MTG9</accession>
<evidence type="ECO:0000313" key="2">
    <source>
        <dbReference type="EMBL" id="AGX43870.1"/>
    </source>
</evidence>
<dbReference type="PANTHER" id="PTHR43581">
    <property type="entry name" value="ATP/GTP PHOSPHATASE"/>
    <property type="match status" value="1"/>
</dbReference>
<dbReference type="HOGENOM" id="CLU_548252_0_0_9"/>
<dbReference type="eggNOG" id="COG3950">
    <property type="taxonomic scope" value="Bacteria"/>
</dbReference>
<keyword evidence="3" id="KW-1185">Reference proteome</keyword>
<sequence>MILKYLYIKNYKKFKNIEIEFYDNKNEDNIELMSRIYGNINFTVFVGENGVGKTTILSFIAHVFGKLQRFHNRIPSDFKMIYQLDENKCDDIIIEKIEEKIFFTVDGMRRLLLEFDGRTRTYIGKNCEQTVTYDEIKKHLPTNVIVSCFDVDYPSDYSWNYIGDRMIKIKPIDKMYKKTGFGMDISQGIIEFLQKYFYENNKLEEFFISLGFEFSEELYIFRNFILYDNYSHEIFENFYEEEGFNSWEEFLKDKNFKCEDDFINYVMSEEFWSEYCEDIIDDKSNTKTYSNEKFNFKKFVEGNSFNTSLLYRLILNDKLYINEFFIKKGSKIISLNKMSTGEKIFLCRVFFVLSKIEDDSLIILEEPEVHLNYSWIKQLITVIKILFDEYKTHFLISTHNNAFINMLFTQNILVLEDDTIRHPNFNTFLANEREINGKLFKNSNVKNIIEKEILSMIDTATKEELEHIMSNMGESYFRYMLFRRLNEIGDKDVESDK</sequence>
<reference evidence="2 3" key="1">
    <citation type="journal article" date="2013" name="Genome Announc.">
        <title>Complete Genome Sequence of the Solvent Producer Clostridium saccharobutylicum NCP262 (DSM 13864).</title>
        <authorList>
            <person name="Poehlein A."/>
            <person name="Hartwich K."/>
            <person name="Krabben P."/>
            <person name="Ehrenreich A."/>
            <person name="Liebl W."/>
            <person name="Durre P."/>
            <person name="Gottschalk G."/>
            <person name="Daniel R."/>
        </authorList>
    </citation>
    <scope>NUCLEOTIDE SEQUENCE [LARGE SCALE GENOMIC DNA]</scope>
    <source>
        <strain evidence="2">DSM 13864</strain>
    </source>
</reference>
<dbReference type="AlphaFoldDB" id="U5MTG9"/>
<dbReference type="PANTHER" id="PTHR43581:SF2">
    <property type="entry name" value="EXCINUCLEASE ATPASE SUBUNIT"/>
    <property type="match status" value="1"/>
</dbReference>
<dbReference type="RefSeq" id="WP_022747015.1">
    <property type="nucleotide sequence ID" value="NC_022571.1"/>
</dbReference>
<name>U5MTG9_CLOSA</name>
<proteinExistence type="predicted"/>